<feature type="transmembrane region" description="Helical" evidence="2">
    <location>
        <begin position="143"/>
        <end position="162"/>
    </location>
</feature>
<feature type="region of interest" description="Disordered" evidence="1">
    <location>
        <begin position="1"/>
        <end position="48"/>
    </location>
</feature>
<accession>A0A1M7AMV1</accession>
<organism evidence="3 4">
    <name type="scientific">Pseudonocardia thermophila</name>
    <dbReference type="NCBI Taxonomy" id="1848"/>
    <lineage>
        <taxon>Bacteria</taxon>
        <taxon>Bacillati</taxon>
        <taxon>Actinomycetota</taxon>
        <taxon>Actinomycetes</taxon>
        <taxon>Pseudonocardiales</taxon>
        <taxon>Pseudonocardiaceae</taxon>
        <taxon>Pseudonocardia</taxon>
    </lineage>
</organism>
<reference evidence="3 4" key="1">
    <citation type="submission" date="2016-11" db="EMBL/GenBank/DDBJ databases">
        <authorList>
            <person name="Jaros S."/>
            <person name="Januszkiewicz K."/>
            <person name="Wedrychowicz H."/>
        </authorList>
    </citation>
    <scope>NUCLEOTIDE SEQUENCE [LARGE SCALE GENOMIC DNA]</scope>
    <source>
        <strain evidence="3 4">DSM 43832</strain>
    </source>
</reference>
<feature type="transmembrane region" description="Helical" evidence="2">
    <location>
        <begin position="53"/>
        <end position="70"/>
    </location>
</feature>
<keyword evidence="4" id="KW-1185">Reference proteome</keyword>
<keyword evidence="2" id="KW-0812">Transmembrane</keyword>
<name>A0A1M7AMV1_PSETH</name>
<evidence type="ECO:0000256" key="1">
    <source>
        <dbReference type="SAM" id="MobiDB-lite"/>
    </source>
</evidence>
<feature type="transmembrane region" description="Helical" evidence="2">
    <location>
        <begin position="76"/>
        <end position="94"/>
    </location>
</feature>
<evidence type="ECO:0000256" key="2">
    <source>
        <dbReference type="SAM" id="Phobius"/>
    </source>
</evidence>
<dbReference type="EMBL" id="FRAP01000029">
    <property type="protein sequence ID" value="SHL44080.1"/>
    <property type="molecule type" value="Genomic_DNA"/>
</dbReference>
<dbReference type="AlphaFoldDB" id="A0A1M7AMV1"/>
<protein>
    <submittedName>
        <fullName evidence="3">Uncharacterized protein</fullName>
    </submittedName>
</protein>
<proteinExistence type="predicted"/>
<gene>
    <name evidence="3" type="ORF">SAMN05443637_1295</name>
</gene>
<evidence type="ECO:0000313" key="4">
    <source>
        <dbReference type="Proteomes" id="UP000184363"/>
    </source>
</evidence>
<dbReference type="RefSeq" id="WP_073460312.1">
    <property type="nucleotide sequence ID" value="NZ_CALGVN010000035.1"/>
</dbReference>
<sequence>MDERPTEPPPRLPATRPAAPGGEPPPGDEPRPRAGRGPTPPKRGFDRRRFVRTPRAAAGAGLAAAFLLLWPFSGFSWIPLLVGFAALLVVRILRFDGLLRGWDLPLAGLVVVIGLMWSTSPWAWALAAAIGVLIAGLARLPDWRLAAVGAVACLIAGTGYGLSLHRTDEQIRTELSQSNDRQRAMVGESRPDLVLPAMLKALSTDSRITFCRILRDEAEAAVMAATGTPSCEAAAGELHRRMAGATYDARALPAPVATPSGWEVNACDTPWAQAASALLGKVSVFRTAPDVQRFAVSGFGPCP</sequence>
<feature type="transmembrane region" description="Helical" evidence="2">
    <location>
        <begin position="106"/>
        <end position="137"/>
    </location>
</feature>
<dbReference type="Proteomes" id="UP000184363">
    <property type="component" value="Unassembled WGS sequence"/>
</dbReference>
<keyword evidence="2" id="KW-0472">Membrane</keyword>
<evidence type="ECO:0000313" key="3">
    <source>
        <dbReference type="EMBL" id="SHL44080.1"/>
    </source>
</evidence>
<keyword evidence="2" id="KW-1133">Transmembrane helix</keyword>
<dbReference type="OrthoDB" id="3579684at2"/>